<evidence type="ECO:0000256" key="6">
    <source>
        <dbReference type="ARBA" id="ARBA00023125"/>
    </source>
</evidence>
<dbReference type="InterPro" id="IPR009061">
    <property type="entry name" value="DNA-bd_dom_put_sf"/>
</dbReference>
<dbReference type="Proteomes" id="UP000434639">
    <property type="component" value="Unassembled WGS sequence"/>
</dbReference>
<dbReference type="GO" id="GO:0003690">
    <property type="term" value="F:double-stranded DNA binding"/>
    <property type="evidence" value="ECO:0007669"/>
    <property type="project" value="UniProtKB-UniRule"/>
</dbReference>
<evidence type="ECO:0000313" key="10">
    <source>
        <dbReference type="EMBL" id="MTH54038.1"/>
    </source>
</evidence>
<keyword evidence="7 8" id="KW-0131">Cell cycle</keyword>
<feature type="DNA-binding region" description="H-T-H motif" evidence="8">
    <location>
        <begin position="3"/>
        <end position="23"/>
    </location>
</feature>
<name>A0A7X2S688_9BACI</name>
<dbReference type="GO" id="GO:0008356">
    <property type="term" value="P:asymmetric cell division"/>
    <property type="evidence" value="ECO:0007669"/>
    <property type="project" value="UniProtKB-UniRule"/>
</dbReference>
<dbReference type="InterPro" id="IPR000551">
    <property type="entry name" value="MerR-type_HTH_dom"/>
</dbReference>
<dbReference type="GO" id="GO:0007059">
    <property type="term" value="P:chromosome segregation"/>
    <property type="evidence" value="ECO:0007669"/>
    <property type="project" value="UniProtKB-UniRule"/>
</dbReference>
<evidence type="ECO:0000256" key="8">
    <source>
        <dbReference type="HAMAP-Rule" id="MF_01170"/>
    </source>
</evidence>
<sequence>MNTAAVAKELGVSTKTVQRWVKQLNLPMERNELGHYHYGQNDLELLKNVREQLHNGVLLQDIKAVAKTFEETSAAAAEETIEETSTPENDSRIDELEAKLQLLEQKLNHKADAVVSYQLLQHRREMEELNTKIQKIEQTIDILFAQLPDAQTEPALTFEHQKVGKRKGLLKSIFSL</sequence>
<comment type="subcellular location">
    <subcellularLocation>
        <location evidence="8">Cytoplasm</location>
    </subcellularLocation>
    <text evidence="8">Localizes to cell poles and nucleoid.</text>
</comment>
<keyword evidence="6 8" id="KW-0238">DNA-binding</keyword>
<dbReference type="GO" id="GO:0005737">
    <property type="term" value="C:cytoplasm"/>
    <property type="evidence" value="ECO:0007669"/>
    <property type="project" value="UniProtKB-SubCell"/>
</dbReference>
<proteinExistence type="inferred from homology"/>
<feature type="coiled-coil region" evidence="8">
    <location>
        <begin position="93"/>
        <end position="146"/>
    </location>
</feature>
<evidence type="ECO:0000256" key="7">
    <source>
        <dbReference type="ARBA" id="ARBA00023306"/>
    </source>
</evidence>
<dbReference type="GO" id="GO:0030435">
    <property type="term" value="P:sporulation resulting in formation of a cellular spore"/>
    <property type="evidence" value="ECO:0007669"/>
    <property type="project" value="UniProtKB-UniRule"/>
</dbReference>
<keyword evidence="5 8" id="KW-0175">Coiled coil</keyword>
<protein>
    <recommendedName>
        <fullName evidence="8">Chromosome-anchoring protein RacA</fullName>
    </recommendedName>
</protein>
<comment type="caution">
    <text evidence="10">The sequence shown here is derived from an EMBL/GenBank/DDBJ whole genome shotgun (WGS) entry which is preliminary data.</text>
</comment>
<evidence type="ECO:0000256" key="2">
    <source>
        <dbReference type="ARBA" id="ARBA00022618"/>
    </source>
</evidence>
<dbReference type="OrthoDB" id="2991292at2"/>
<dbReference type="EMBL" id="WMIB01000010">
    <property type="protein sequence ID" value="MTH54038.1"/>
    <property type="molecule type" value="Genomic_DNA"/>
</dbReference>
<evidence type="ECO:0000256" key="1">
    <source>
        <dbReference type="ARBA" id="ARBA00022490"/>
    </source>
</evidence>
<feature type="domain" description="HTH merR-type" evidence="9">
    <location>
        <begin position="1"/>
        <end position="69"/>
    </location>
</feature>
<comment type="function">
    <text evidence="8">Required for the formation of axial filaments and for anchoring the origin regions at the cell poles in sporulating cells, thus ensuring proper chromosome segregation in the prespore. Binds in a dispersed manner throughout the chromosome but preferentially to sites clustered in the origin portion of the chromosome, causing condensation of the chromosome and its remodeling into an elongated, anchored structure.</text>
</comment>
<keyword evidence="4 8" id="KW-0749">Sporulation</keyword>
<dbReference type="InterPro" id="IPR023522">
    <property type="entry name" value="Chrosome_anchoring_RacA"/>
</dbReference>
<evidence type="ECO:0000256" key="3">
    <source>
        <dbReference type="ARBA" id="ARBA00022829"/>
    </source>
</evidence>
<accession>A0A7X2S688</accession>
<dbReference type="GO" id="GO:0030261">
    <property type="term" value="P:chromosome condensation"/>
    <property type="evidence" value="ECO:0007669"/>
    <property type="project" value="UniProtKB-UniRule"/>
</dbReference>
<dbReference type="InterPro" id="IPR047057">
    <property type="entry name" value="MerR_fam"/>
</dbReference>
<dbReference type="AlphaFoldDB" id="A0A7X2S688"/>
<organism evidence="10 11">
    <name type="scientific">Metabacillus mangrovi</name>
    <dbReference type="NCBI Taxonomy" id="1491830"/>
    <lineage>
        <taxon>Bacteria</taxon>
        <taxon>Bacillati</taxon>
        <taxon>Bacillota</taxon>
        <taxon>Bacilli</taxon>
        <taxon>Bacillales</taxon>
        <taxon>Bacillaceae</taxon>
        <taxon>Metabacillus</taxon>
    </lineage>
</organism>
<gene>
    <name evidence="8" type="primary">racA</name>
    <name evidence="10" type="ORF">GKZ89_11525</name>
</gene>
<dbReference type="HAMAP" id="MF_01170">
    <property type="entry name" value="RacA"/>
    <property type="match status" value="1"/>
</dbReference>
<dbReference type="GO" id="GO:0003700">
    <property type="term" value="F:DNA-binding transcription factor activity"/>
    <property type="evidence" value="ECO:0007669"/>
    <property type="project" value="InterPro"/>
</dbReference>
<dbReference type="SUPFAM" id="SSF46955">
    <property type="entry name" value="Putative DNA-binding domain"/>
    <property type="match status" value="1"/>
</dbReference>
<dbReference type="RefSeq" id="WP_155112563.1">
    <property type="nucleotide sequence ID" value="NZ_WMIB01000010.1"/>
</dbReference>
<reference evidence="10 11" key="1">
    <citation type="journal article" date="2017" name="Int. J. Syst. Evol. Microbiol.">
        <title>Bacillus mangrovi sp. nov., isolated from a sediment sample from a mangrove forest.</title>
        <authorList>
            <person name="Gupta V."/>
            <person name="Singh P.K."/>
            <person name="Korpole S."/>
            <person name="Tanuku N.R.S."/>
            <person name="Pinnaka A.K."/>
        </authorList>
    </citation>
    <scope>NUCLEOTIDE SEQUENCE [LARGE SCALE GENOMIC DNA]</scope>
    <source>
        <strain evidence="10 11">KCTC 33872</strain>
    </source>
</reference>
<keyword evidence="1 8" id="KW-0963">Cytoplasm</keyword>
<keyword evidence="3 8" id="KW-0159">Chromosome partition</keyword>
<dbReference type="SMART" id="SM00422">
    <property type="entry name" value="HTH_MERR"/>
    <property type="match status" value="1"/>
</dbReference>
<dbReference type="Gene3D" id="1.10.1660.10">
    <property type="match status" value="1"/>
</dbReference>
<dbReference type="Pfam" id="PF13411">
    <property type="entry name" value="MerR_1"/>
    <property type="match status" value="1"/>
</dbReference>
<evidence type="ECO:0000259" key="9">
    <source>
        <dbReference type="SMART" id="SM00422"/>
    </source>
</evidence>
<keyword evidence="2 8" id="KW-0132">Cell division</keyword>
<comment type="similarity">
    <text evidence="8">Belongs to the RacA family.</text>
</comment>
<evidence type="ECO:0000256" key="5">
    <source>
        <dbReference type="ARBA" id="ARBA00023054"/>
    </source>
</evidence>
<evidence type="ECO:0000313" key="11">
    <source>
        <dbReference type="Proteomes" id="UP000434639"/>
    </source>
</evidence>
<dbReference type="PANTHER" id="PTHR30204">
    <property type="entry name" value="REDOX-CYCLING DRUG-SENSING TRANSCRIPTIONAL ACTIVATOR SOXR"/>
    <property type="match status" value="1"/>
</dbReference>
<dbReference type="CDD" id="cd04762">
    <property type="entry name" value="HTH_MerR-trunc"/>
    <property type="match status" value="1"/>
</dbReference>
<evidence type="ECO:0000256" key="4">
    <source>
        <dbReference type="ARBA" id="ARBA00022969"/>
    </source>
</evidence>
<dbReference type="PANTHER" id="PTHR30204:SF96">
    <property type="entry name" value="CHROMOSOME-ANCHORING PROTEIN RACA"/>
    <property type="match status" value="1"/>
</dbReference>
<keyword evidence="11" id="KW-1185">Reference proteome</keyword>